<evidence type="ECO:0000259" key="4">
    <source>
        <dbReference type="Pfam" id="PF00501"/>
    </source>
</evidence>
<dbReference type="InterPro" id="IPR036291">
    <property type="entry name" value="NAD(P)-bd_dom_sf"/>
</dbReference>
<dbReference type="InterPro" id="IPR051414">
    <property type="entry name" value="Adenylate-forming_Reductase"/>
</dbReference>
<name>A0A8H8UCS8_9HELO</name>
<keyword evidence="1" id="KW-0596">Phosphopantetheine</keyword>
<dbReference type="Pfam" id="PF23562">
    <property type="entry name" value="AMP-binding_C_3"/>
    <property type="match status" value="1"/>
</dbReference>
<feature type="domain" description="Thioester reductase (TE)" evidence="6">
    <location>
        <begin position="679"/>
        <end position="920"/>
    </location>
</feature>
<evidence type="ECO:0000256" key="1">
    <source>
        <dbReference type="ARBA" id="ARBA00022450"/>
    </source>
</evidence>
<keyword evidence="8" id="KW-1185">Reference proteome</keyword>
<proteinExistence type="predicted"/>
<dbReference type="SUPFAM" id="SSF51735">
    <property type="entry name" value="NAD(P)-binding Rossmann-fold domains"/>
    <property type="match status" value="1"/>
</dbReference>
<organism evidence="7 8">
    <name type="scientific">Lachnellula occidentalis</name>
    <dbReference type="NCBI Taxonomy" id="215460"/>
    <lineage>
        <taxon>Eukaryota</taxon>
        <taxon>Fungi</taxon>
        <taxon>Dikarya</taxon>
        <taxon>Ascomycota</taxon>
        <taxon>Pezizomycotina</taxon>
        <taxon>Leotiomycetes</taxon>
        <taxon>Helotiales</taxon>
        <taxon>Lachnaceae</taxon>
        <taxon>Lachnellula</taxon>
    </lineage>
</organism>
<feature type="compositionally biased region" description="Basic and acidic residues" evidence="3">
    <location>
        <begin position="1011"/>
        <end position="1021"/>
    </location>
</feature>
<dbReference type="AlphaFoldDB" id="A0A8H8UCS8"/>
<dbReference type="InterPro" id="IPR013120">
    <property type="entry name" value="FAR_NAD-bd"/>
</dbReference>
<dbReference type="Gene3D" id="1.10.1200.10">
    <property type="entry name" value="ACP-like"/>
    <property type="match status" value="1"/>
</dbReference>
<evidence type="ECO:0000313" key="7">
    <source>
        <dbReference type="EMBL" id="TVY43200.1"/>
    </source>
</evidence>
<dbReference type="Pfam" id="PF07993">
    <property type="entry name" value="NAD_binding_4"/>
    <property type="match status" value="1"/>
</dbReference>
<dbReference type="Gene3D" id="3.40.50.720">
    <property type="entry name" value="NAD(P)-binding Rossmann-like Domain"/>
    <property type="match status" value="1"/>
</dbReference>
<dbReference type="SUPFAM" id="SSF56801">
    <property type="entry name" value="Acetyl-CoA synthetase-like"/>
    <property type="match status" value="1"/>
</dbReference>
<reference evidence="7 8" key="1">
    <citation type="submission" date="2018-05" db="EMBL/GenBank/DDBJ databases">
        <title>Genome sequencing and assembly of the regulated plant pathogen Lachnellula willkommii and related sister species for the development of diagnostic species identification markers.</title>
        <authorList>
            <person name="Giroux E."/>
            <person name="Bilodeau G."/>
        </authorList>
    </citation>
    <scope>NUCLEOTIDE SEQUENCE [LARGE SCALE GENOMIC DNA]</scope>
    <source>
        <strain evidence="7 8">CBS 160.35</strain>
    </source>
</reference>
<dbReference type="InterPro" id="IPR036736">
    <property type="entry name" value="ACP-like_sf"/>
</dbReference>
<gene>
    <name evidence="7" type="primary">FUB8_1</name>
    <name evidence="7" type="ORF">LOCC1_G003496</name>
</gene>
<dbReference type="PANTHER" id="PTHR43439:SF2">
    <property type="entry name" value="ENZYME, PUTATIVE (JCVI)-RELATED"/>
    <property type="match status" value="1"/>
</dbReference>
<evidence type="ECO:0000259" key="6">
    <source>
        <dbReference type="Pfam" id="PF07993"/>
    </source>
</evidence>
<dbReference type="EMBL" id="QGMI01000291">
    <property type="protein sequence ID" value="TVY43200.1"/>
    <property type="molecule type" value="Genomic_DNA"/>
</dbReference>
<evidence type="ECO:0000256" key="3">
    <source>
        <dbReference type="SAM" id="MobiDB-lite"/>
    </source>
</evidence>
<evidence type="ECO:0000256" key="2">
    <source>
        <dbReference type="ARBA" id="ARBA00022553"/>
    </source>
</evidence>
<feature type="compositionally biased region" description="Polar residues" evidence="3">
    <location>
        <begin position="931"/>
        <end position="945"/>
    </location>
</feature>
<evidence type="ECO:0000259" key="5">
    <source>
        <dbReference type="Pfam" id="PF00550"/>
    </source>
</evidence>
<dbReference type="InterPro" id="IPR042099">
    <property type="entry name" value="ANL_N_sf"/>
</dbReference>
<feature type="region of interest" description="Disordered" evidence="3">
    <location>
        <begin position="931"/>
        <end position="950"/>
    </location>
</feature>
<feature type="domain" description="Carrier" evidence="5">
    <location>
        <begin position="576"/>
        <end position="625"/>
    </location>
</feature>
<feature type="domain" description="AMP-dependent synthetase/ligase" evidence="4">
    <location>
        <begin position="35"/>
        <end position="349"/>
    </location>
</feature>
<dbReference type="Gene3D" id="3.40.50.12780">
    <property type="entry name" value="N-terminal domain of ligase-like"/>
    <property type="match status" value="1"/>
</dbReference>
<feature type="region of interest" description="Disordered" evidence="3">
    <location>
        <begin position="999"/>
        <end position="1021"/>
    </location>
</feature>
<accession>A0A8H8UCS8</accession>
<dbReference type="InterPro" id="IPR000873">
    <property type="entry name" value="AMP-dep_synth/lig_dom"/>
</dbReference>
<dbReference type="PANTHER" id="PTHR43439">
    <property type="entry name" value="PHENYLACETATE-COENZYME A LIGASE"/>
    <property type="match status" value="1"/>
</dbReference>
<dbReference type="Proteomes" id="UP000443090">
    <property type="component" value="Unassembled WGS sequence"/>
</dbReference>
<sequence>MTSSSEHPPRYGKRLVPHIIDDRARENPSQFFAAFPKSSRIEEGFQDVTYSQFANAINACAWWIEQEIGKGVDFRTLAYIGPSDLRYAILTVGAIKTGHKAFFPSPRNSIAAHLSLLESACCDVLLSATKCHPVVEEIVSKRSMRRIVVPELEEWISAPPALPYPFQKTFAEARYEPFVALHTSGSTGLPKLVTVPHGTLASIDAWQLLPSEGASPTIIESFQGVRLFVPFPPFHAAGLYVTLPLAVFCNITIILPPPAAPLTAELADSIHVHGNVEGTILPTSVLSDIVKDTEIYNNLQKLKFVVFGGAPLSKEVGDAVKAKSWPVNWLGATELCFTALEKMDPDDWEYMKFNDCMGVDFRHHGEDLYEMFIVRDEALDLYQGIFCTFPHLMEYSMKDLYSKHPTKEGLWLYRGRSDDIIVFSNGEKMNPLTTEARINSHEMVSSCLVLGNGRFQSAILVEPAKPIHDQEYRRQLLDSIWTTVKQANETTEAHGRISKSLVMFTSPDKPMLRAGKGTVQRKMTLDAYEQEIEALYVASNIDVTPLADQHTLDTENIDLLSSSLTILIFRSTGILLEPENDFFEKGLDSLQTINLSRQINRALKKSATNAKMIYQQPSIRRLSHTILETLHAESIGQPKGMLDISRTDKMKTLFSAFASDLPISARPSSPATNQLHVILTGSTGSLGTYLLAELLNTPKVARIYCLNRSPEAQQRQKTIFDAKRLSTKGLSERVQFLTCDLSQPYLGLAIPDYREILQHATHILHNAWEVDFNLSLDSFTKVHIRGVRQLIDLSARSSKGAAIFFVSSIGTIAQWNVYNEGPVPEEIIEDWNISQEMGYAESKYLAERMLDEASKVAGIPTTICRTGQIAGPTTEHGIWNPAEWLPTLIASSKHLQMIPESLGPMDTIDWIPVDILSRIIVDLIQEPSSTQLNGAKSHSQTTSPGSRLFHAVNPSTTTWKMYLPTIERHMCTPLDVVSLNTWVDALKLSASRSRRFRKTADLGNLRNGQKQPDHGRNERGD</sequence>
<protein>
    <submittedName>
        <fullName evidence="7">Non-canonical non-ribosomal peptide synthetase</fullName>
    </submittedName>
</protein>
<dbReference type="Pfam" id="PF00550">
    <property type="entry name" value="PP-binding"/>
    <property type="match status" value="1"/>
</dbReference>
<keyword evidence="2" id="KW-0597">Phosphoprotein</keyword>
<evidence type="ECO:0000313" key="8">
    <source>
        <dbReference type="Proteomes" id="UP000443090"/>
    </source>
</evidence>
<dbReference type="OrthoDB" id="429813at2759"/>
<dbReference type="Pfam" id="PF00501">
    <property type="entry name" value="AMP-binding"/>
    <property type="match status" value="1"/>
</dbReference>
<dbReference type="InterPro" id="IPR009081">
    <property type="entry name" value="PP-bd_ACP"/>
</dbReference>
<comment type="caution">
    <text evidence="7">The sequence shown here is derived from an EMBL/GenBank/DDBJ whole genome shotgun (WGS) entry which is preliminary data.</text>
</comment>